<gene>
    <name evidence="1" type="ORF">F383_35691</name>
</gene>
<comment type="caution">
    <text evidence="1">The sequence shown here is derived from an EMBL/GenBank/DDBJ whole genome shotgun (WGS) entry which is preliminary data.</text>
</comment>
<dbReference type="EMBL" id="JRRC01498815">
    <property type="protein sequence ID" value="KHG08472.1"/>
    <property type="molecule type" value="Genomic_DNA"/>
</dbReference>
<sequence>MRCNKLPQLNEVVVSESVKTTRVCNTLVSRNCG</sequence>
<reference evidence="2" key="1">
    <citation type="submission" date="2014-09" db="EMBL/GenBank/DDBJ databases">
        <authorList>
            <person name="Mudge J."/>
            <person name="Ramaraj T."/>
            <person name="Lindquist I.E."/>
            <person name="Bharti A.K."/>
            <person name="Sundararajan A."/>
            <person name="Cameron C.T."/>
            <person name="Woodward J.E."/>
            <person name="May G.D."/>
            <person name="Brubaker C."/>
            <person name="Broadhvest J."/>
            <person name="Wilkins T.A."/>
        </authorList>
    </citation>
    <scope>NUCLEOTIDE SEQUENCE</scope>
    <source>
        <strain evidence="2">cv. AKA8401</strain>
    </source>
</reference>
<evidence type="ECO:0000313" key="2">
    <source>
        <dbReference type="Proteomes" id="UP000032142"/>
    </source>
</evidence>
<accession>A0A0B0N712</accession>
<evidence type="ECO:0000313" key="1">
    <source>
        <dbReference type="EMBL" id="KHG08472.1"/>
    </source>
</evidence>
<name>A0A0B0N712_GOSAR</name>
<proteinExistence type="predicted"/>
<protein>
    <submittedName>
        <fullName evidence="1">Uncharacterized protein</fullName>
    </submittedName>
</protein>
<dbReference type="Proteomes" id="UP000032142">
    <property type="component" value="Unassembled WGS sequence"/>
</dbReference>
<organism evidence="1 2">
    <name type="scientific">Gossypium arboreum</name>
    <name type="common">Tree cotton</name>
    <name type="synonym">Gossypium nanking</name>
    <dbReference type="NCBI Taxonomy" id="29729"/>
    <lineage>
        <taxon>Eukaryota</taxon>
        <taxon>Viridiplantae</taxon>
        <taxon>Streptophyta</taxon>
        <taxon>Embryophyta</taxon>
        <taxon>Tracheophyta</taxon>
        <taxon>Spermatophyta</taxon>
        <taxon>Magnoliopsida</taxon>
        <taxon>eudicotyledons</taxon>
        <taxon>Gunneridae</taxon>
        <taxon>Pentapetalae</taxon>
        <taxon>rosids</taxon>
        <taxon>malvids</taxon>
        <taxon>Malvales</taxon>
        <taxon>Malvaceae</taxon>
        <taxon>Malvoideae</taxon>
        <taxon>Gossypium</taxon>
    </lineage>
</organism>
<keyword evidence="2" id="KW-1185">Reference proteome</keyword>
<dbReference type="AlphaFoldDB" id="A0A0B0N712"/>